<feature type="transmembrane region" description="Helical" evidence="1">
    <location>
        <begin position="355"/>
        <end position="379"/>
    </location>
</feature>
<keyword evidence="1" id="KW-1133">Transmembrane helix</keyword>
<feature type="transmembrane region" description="Helical" evidence="1">
    <location>
        <begin position="245"/>
        <end position="266"/>
    </location>
</feature>
<dbReference type="EMBL" id="WTVR01000013">
    <property type="protein sequence ID" value="NMF88448.1"/>
    <property type="molecule type" value="Genomic_DNA"/>
</dbReference>
<evidence type="ECO:0000313" key="3">
    <source>
        <dbReference type="Proteomes" id="UP000652074"/>
    </source>
</evidence>
<gene>
    <name evidence="2" type="ORF">GPA26_08115</name>
</gene>
<dbReference type="Proteomes" id="UP000652074">
    <property type="component" value="Unassembled WGS sequence"/>
</dbReference>
<keyword evidence="1" id="KW-0812">Transmembrane</keyword>
<sequence length="388" mass="41930">MNAMLLRTGLALCLVPGLLFGLSLLLEHRAYLWDATVYRCAIEATLAHGDPYRFVGDCTDYFLPHTYPYAGTRLMAGLASLAGTTVLGYIYVLTYAAGCALFLYVAGRIGGSPQAVALLVLAPAAGVFVSELVSGNMGVPFYGALSWLIWRGAGGRPVAALGVAMAPFKPLYAAYLLLPFFQRREMLLPLAGAIAVAAWYGGDALLFPTHFADWLRTAVDHANEVPGFGFSILVRKSGLELQSGLSIVAAYAVWAAFVLVLTLRAVERAPTSMLRAFVAVAGVALLLPRLKEYDCLMLIPLALALWPTLDARERREWLGLVGGFAIVLPAVIWWLRKLALVGGASPATWRNLVDMRWLVQNQGAFLFAALLAALVWLAFRSRDVAKPA</sequence>
<keyword evidence="1" id="KW-0472">Membrane</keyword>
<comment type="caution">
    <text evidence="2">The sequence shown here is derived from an EMBL/GenBank/DDBJ whole genome shotgun (WGS) entry which is preliminary data.</text>
</comment>
<protein>
    <recommendedName>
        <fullName evidence="4">DUF2029 domain-containing protein</fullName>
    </recommendedName>
</protein>
<feature type="transmembrane region" description="Helical" evidence="1">
    <location>
        <begin position="74"/>
        <end position="104"/>
    </location>
</feature>
<reference evidence="2 3" key="1">
    <citation type="submission" date="2019-12" db="EMBL/GenBank/DDBJ databases">
        <title>Comparative genomics gives insights into the taxonomy of the Azoarcus-Aromatoleum group and reveals separate origins of nif in the plant-associated Azoarcus and non-plant-associated Aromatoleum sub-groups.</title>
        <authorList>
            <person name="Lafos M."/>
            <person name="Maluk M."/>
            <person name="Batista M."/>
            <person name="Junghare M."/>
            <person name="Carmona M."/>
            <person name="Faoro H."/>
            <person name="Cruz L.M."/>
            <person name="Battistoni F."/>
            <person name="De Souza E."/>
            <person name="Pedrosa F."/>
            <person name="Chen W.-M."/>
            <person name="Poole P.S."/>
            <person name="Dixon R.A."/>
            <person name="James E.K."/>
        </authorList>
    </citation>
    <scope>NUCLEOTIDE SEQUENCE [LARGE SCALE GENOMIC DNA]</scope>
    <source>
        <strain evidence="2 3">ToN1</strain>
    </source>
</reference>
<keyword evidence="3" id="KW-1185">Reference proteome</keyword>
<feature type="transmembrane region" description="Helical" evidence="1">
    <location>
        <begin position="116"/>
        <end position="138"/>
    </location>
</feature>
<feature type="transmembrane region" description="Helical" evidence="1">
    <location>
        <begin position="158"/>
        <end position="178"/>
    </location>
</feature>
<feature type="transmembrane region" description="Helical" evidence="1">
    <location>
        <begin position="317"/>
        <end position="335"/>
    </location>
</feature>
<proteinExistence type="predicted"/>
<accession>A0ABX1MKF8</accession>
<evidence type="ECO:0000313" key="2">
    <source>
        <dbReference type="EMBL" id="NMF88448.1"/>
    </source>
</evidence>
<name>A0ABX1MKF8_9RHOO</name>
<dbReference type="RefSeq" id="WP_169205872.1">
    <property type="nucleotide sequence ID" value="NZ_CP059560.1"/>
</dbReference>
<evidence type="ECO:0008006" key="4">
    <source>
        <dbReference type="Google" id="ProtNLM"/>
    </source>
</evidence>
<organism evidence="2 3">
    <name type="scientific">Aromatoleum petrolei</name>
    <dbReference type="NCBI Taxonomy" id="76116"/>
    <lineage>
        <taxon>Bacteria</taxon>
        <taxon>Pseudomonadati</taxon>
        <taxon>Pseudomonadota</taxon>
        <taxon>Betaproteobacteria</taxon>
        <taxon>Rhodocyclales</taxon>
        <taxon>Rhodocyclaceae</taxon>
        <taxon>Aromatoleum</taxon>
    </lineage>
</organism>
<evidence type="ECO:0000256" key="1">
    <source>
        <dbReference type="SAM" id="Phobius"/>
    </source>
</evidence>